<reference evidence="2 3" key="1">
    <citation type="submission" date="2020-09" db="EMBL/GenBank/DDBJ databases">
        <title>De no assembly of potato wild relative species, Solanum commersonii.</title>
        <authorList>
            <person name="Cho K."/>
        </authorList>
    </citation>
    <scope>NUCLEOTIDE SEQUENCE [LARGE SCALE GENOMIC DNA]</scope>
    <source>
        <strain evidence="2">LZ3.2</strain>
        <tissue evidence="2">Leaf</tissue>
    </source>
</reference>
<protein>
    <submittedName>
        <fullName evidence="2">Uncharacterized protein</fullName>
    </submittedName>
</protein>
<proteinExistence type="predicted"/>
<feature type="compositionally biased region" description="Acidic residues" evidence="1">
    <location>
        <begin position="48"/>
        <end position="66"/>
    </location>
</feature>
<dbReference type="AlphaFoldDB" id="A0A9J5YAC4"/>
<name>A0A9J5YAC4_SOLCO</name>
<gene>
    <name evidence="2" type="ORF">H5410_038907</name>
</gene>
<feature type="region of interest" description="Disordered" evidence="1">
    <location>
        <begin position="42"/>
        <end position="95"/>
    </location>
</feature>
<evidence type="ECO:0000313" key="2">
    <source>
        <dbReference type="EMBL" id="KAG5597675.1"/>
    </source>
</evidence>
<comment type="caution">
    <text evidence="2">The sequence shown here is derived from an EMBL/GenBank/DDBJ whole genome shotgun (WGS) entry which is preliminary data.</text>
</comment>
<organism evidence="2 3">
    <name type="scientific">Solanum commersonii</name>
    <name type="common">Commerson's wild potato</name>
    <name type="synonym">Commerson's nightshade</name>
    <dbReference type="NCBI Taxonomy" id="4109"/>
    <lineage>
        <taxon>Eukaryota</taxon>
        <taxon>Viridiplantae</taxon>
        <taxon>Streptophyta</taxon>
        <taxon>Embryophyta</taxon>
        <taxon>Tracheophyta</taxon>
        <taxon>Spermatophyta</taxon>
        <taxon>Magnoliopsida</taxon>
        <taxon>eudicotyledons</taxon>
        <taxon>Gunneridae</taxon>
        <taxon>Pentapetalae</taxon>
        <taxon>asterids</taxon>
        <taxon>lamiids</taxon>
        <taxon>Solanales</taxon>
        <taxon>Solanaceae</taxon>
        <taxon>Solanoideae</taxon>
        <taxon>Solaneae</taxon>
        <taxon>Solanum</taxon>
    </lineage>
</organism>
<sequence length="165" mass="18838">MEETSKVVSENDIYISCFFMDKSATPAGLAIRITVDGKLEEGHWSRGEEEELGEDEEELGEEEEEESHWSRGGAWGGAKRSLGMRVTGAGGRQRSLGRRRLEVKRRHLKERNDEKNLRELLQQAKTTRLLAIELFEGIEALLCRRVRFALHEKSTSSQLKQQPLT</sequence>
<evidence type="ECO:0000256" key="1">
    <source>
        <dbReference type="SAM" id="MobiDB-lite"/>
    </source>
</evidence>
<dbReference type="Proteomes" id="UP000824120">
    <property type="component" value="Chromosome 7"/>
</dbReference>
<evidence type="ECO:0000313" key="3">
    <source>
        <dbReference type="Proteomes" id="UP000824120"/>
    </source>
</evidence>
<keyword evidence="3" id="KW-1185">Reference proteome</keyword>
<dbReference type="EMBL" id="JACXVP010000007">
    <property type="protein sequence ID" value="KAG5597675.1"/>
    <property type="molecule type" value="Genomic_DNA"/>
</dbReference>
<accession>A0A9J5YAC4</accession>